<dbReference type="EMBL" id="VKAD01000002">
    <property type="protein sequence ID" value="TXR52099.1"/>
    <property type="molecule type" value="Genomic_DNA"/>
</dbReference>
<feature type="transmembrane region" description="Helical" evidence="1">
    <location>
        <begin position="6"/>
        <end position="26"/>
    </location>
</feature>
<dbReference type="AlphaFoldDB" id="A0A5C8Z4C1"/>
<dbReference type="GO" id="GO:0005886">
    <property type="term" value="C:plasma membrane"/>
    <property type="evidence" value="ECO:0007669"/>
    <property type="project" value="TreeGrafter"/>
</dbReference>
<dbReference type="PANTHER" id="PTHR39594:SF1">
    <property type="entry name" value="PROTEIN YCHQ"/>
    <property type="match status" value="1"/>
</dbReference>
<keyword evidence="1" id="KW-0812">Transmembrane</keyword>
<dbReference type="Proteomes" id="UP000321764">
    <property type="component" value="Unassembled WGS sequence"/>
</dbReference>
<feature type="transmembrane region" description="Helical" evidence="1">
    <location>
        <begin position="71"/>
        <end position="89"/>
    </location>
</feature>
<protein>
    <submittedName>
        <fullName evidence="2">SirB family protein</fullName>
    </submittedName>
</protein>
<name>A0A5C8Z4C1_9GAMM</name>
<evidence type="ECO:0000256" key="1">
    <source>
        <dbReference type="SAM" id="Phobius"/>
    </source>
</evidence>
<proteinExistence type="predicted"/>
<sequence>MYLIIKHLHMTVALISIVGFIIRGPLAINQHPIMNKKWLKIAPHVNDTILLAAAIYLAATLHLHPFNSPFILAKVIALIVYIVLGAMVIKRRGSKAMQWTNYLLAILCFGYILGIAFSKDLLFFIG</sequence>
<feature type="transmembrane region" description="Helical" evidence="1">
    <location>
        <begin position="101"/>
        <end position="125"/>
    </location>
</feature>
<reference evidence="2 3" key="1">
    <citation type="submission" date="2019-07" db="EMBL/GenBank/DDBJ databases">
        <title>Reinekea sp. strain SSH23 genome sequencing and assembly.</title>
        <authorList>
            <person name="Kim I."/>
        </authorList>
    </citation>
    <scope>NUCLEOTIDE SEQUENCE [LARGE SCALE GENOMIC DNA]</scope>
    <source>
        <strain evidence="2 3">SSH23</strain>
    </source>
</reference>
<keyword evidence="3" id="KW-1185">Reference proteome</keyword>
<dbReference type="PANTHER" id="PTHR39594">
    <property type="entry name" value="PROTEIN YCHQ"/>
    <property type="match status" value="1"/>
</dbReference>
<feature type="transmembrane region" description="Helical" evidence="1">
    <location>
        <begin position="38"/>
        <end position="59"/>
    </location>
</feature>
<dbReference type="InterPro" id="IPR007360">
    <property type="entry name" value="SirB"/>
</dbReference>
<accession>A0A5C8Z4C1</accession>
<dbReference type="PIRSF" id="PIRSF005610">
    <property type="entry name" value="SirB"/>
    <property type="match status" value="1"/>
</dbReference>
<evidence type="ECO:0000313" key="2">
    <source>
        <dbReference type="EMBL" id="TXR52099.1"/>
    </source>
</evidence>
<keyword evidence="1" id="KW-1133">Transmembrane helix</keyword>
<comment type="caution">
    <text evidence="2">The sequence shown here is derived from an EMBL/GenBank/DDBJ whole genome shotgun (WGS) entry which is preliminary data.</text>
</comment>
<dbReference type="RefSeq" id="WP_147714695.1">
    <property type="nucleotide sequence ID" value="NZ_VKAD01000002.1"/>
</dbReference>
<keyword evidence="1" id="KW-0472">Membrane</keyword>
<organism evidence="2 3">
    <name type="scientific">Reinekea thalattae</name>
    <dbReference type="NCBI Taxonomy" id="2593301"/>
    <lineage>
        <taxon>Bacteria</taxon>
        <taxon>Pseudomonadati</taxon>
        <taxon>Pseudomonadota</taxon>
        <taxon>Gammaproteobacteria</taxon>
        <taxon>Oceanospirillales</taxon>
        <taxon>Saccharospirillaceae</taxon>
        <taxon>Reinekea</taxon>
    </lineage>
</organism>
<gene>
    <name evidence="2" type="ORF">FME95_11835</name>
</gene>
<dbReference type="OrthoDB" id="5588650at2"/>
<evidence type="ECO:0000313" key="3">
    <source>
        <dbReference type="Proteomes" id="UP000321764"/>
    </source>
</evidence>
<dbReference type="Pfam" id="PF04247">
    <property type="entry name" value="SirB"/>
    <property type="match status" value="1"/>
</dbReference>